<organism evidence="2 3">
    <name type="scientific">Sclerotinia nivalis</name>
    <dbReference type="NCBI Taxonomy" id="352851"/>
    <lineage>
        <taxon>Eukaryota</taxon>
        <taxon>Fungi</taxon>
        <taxon>Dikarya</taxon>
        <taxon>Ascomycota</taxon>
        <taxon>Pezizomycotina</taxon>
        <taxon>Leotiomycetes</taxon>
        <taxon>Helotiales</taxon>
        <taxon>Sclerotiniaceae</taxon>
        <taxon>Sclerotinia</taxon>
    </lineage>
</organism>
<dbReference type="AlphaFoldDB" id="A0A9X0DQX4"/>
<dbReference type="EMBL" id="JAPEIS010000001">
    <property type="protein sequence ID" value="KAJ8070832.1"/>
    <property type="molecule type" value="Genomic_DNA"/>
</dbReference>
<protein>
    <submittedName>
        <fullName evidence="2">Uncharacterized protein</fullName>
    </submittedName>
</protein>
<proteinExistence type="predicted"/>
<evidence type="ECO:0000256" key="1">
    <source>
        <dbReference type="SAM" id="MobiDB-lite"/>
    </source>
</evidence>
<feature type="region of interest" description="Disordered" evidence="1">
    <location>
        <begin position="32"/>
        <end position="55"/>
    </location>
</feature>
<comment type="caution">
    <text evidence="2">The sequence shown here is derived from an EMBL/GenBank/DDBJ whole genome shotgun (WGS) entry which is preliminary data.</text>
</comment>
<dbReference type="Proteomes" id="UP001152300">
    <property type="component" value="Unassembled WGS sequence"/>
</dbReference>
<name>A0A9X0DQX4_9HELO</name>
<gene>
    <name evidence="2" type="ORF">OCU04_001193</name>
</gene>
<reference evidence="2" key="1">
    <citation type="submission" date="2022-11" db="EMBL/GenBank/DDBJ databases">
        <title>Genome Resource of Sclerotinia nivalis Strain SnTB1, a Plant Pathogen Isolated from American Ginseng.</title>
        <authorList>
            <person name="Fan S."/>
        </authorList>
    </citation>
    <scope>NUCLEOTIDE SEQUENCE</scope>
    <source>
        <strain evidence="2">SnTB1</strain>
    </source>
</reference>
<sequence length="133" mass="14758">MEARLMYITSALILPAGAKQKVSHFRNNKHFSNLSKRRSGTNHPRNAPPSSFPNEGIDRFQVPFWRVALTSLGSLENPLDASHTFPSSNAKSGSLPVGAYNFTTFLPYFAFGIADSYEDCWAISECCGRLLKN</sequence>
<keyword evidence="3" id="KW-1185">Reference proteome</keyword>
<evidence type="ECO:0000313" key="2">
    <source>
        <dbReference type="EMBL" id="KAJ8070832.1"/>
    </source>
</evidence>
<accession>A0A9X0DQX4</accession>
<evidence type="ECO:0000313" key="3">
    <source>
        <dbReference type="Proteomes" id="UP001152300"/>
    </source>
</evidence>